<protein>
    <submittedName>
        <fullName evidence="2">Uncharacterized protein</fullName>
    </submittedName>
</protein>
<proteinExistence type="predicted"/>
<evidence type="ECO:0000256" key="1">
    <source>
        <dbReference type="SAM" id="MobiDB-lite"/>
    </source>
</evidence>
<gene>
    <name evidence="2" type="ORF">CVT26_006808</name>
</gene>
<dbReference type="Proteomes" id="UP000284706">
    <property type="component" value="Unassembled WGS sequence"/>
</dbReference>
<organism evidence="2 3">
    <name type="scientific">Gymnopilus dilepis</name>
    <dbReference type="NCBI Taxonomy" id="231916"/>
    <lineage>
        <taxon>Eukaryota</taxon>
        <taxon>Fungi</taxon>
        <taxon>Dikarya</taxon>
        <taxon>Basidiomycota</taxon>
        <taxon>Agaricomycotina</taxon>
        <taxon>Agaricomycetes</taxon>
        <taxon>Agaricomycetidae</taxon>
        <taxon>Agaricales</taxon>
        <taxon>Agaricineae</taxon>
        <taxon>Hymenogastraceae</taxon>
        <taxon>Gymnopilus</taxon>
    </lineage>
</organism>
<dbReference type="STRING" id="231916.A0A409Y2Y4"/>
<sequence length="105" mass="11206">MAKVPHMKFVLTDGEKPTPKNSTPLGGLGDEGRGSLVFFNQASMYRGAETGFDTLTEARSAGMSGSISSAEQVNLAFSQQVLKMDIDMEEMEEVASILTAVESQA</sequence>
<reference evidence="2 3" key="1">
    <citation type="journal article" date="2018" name="Evol. Lett.">
        <title>Horizontal gene cluster transfer increased hallucinogenic mushroom diversity.</title>
        <authorList>
            <person name="Reynolds H.T."/>
            <person name="Vijayakumar V."/>
            <person name="Gluck-Thaler E."/>
            <person name="Korotkin H.B."/>
            <person name="Matheny P.B."/>
            <person name="Slot J.C."/>
        </authorList>
    </citation>
    <scope>NUCLEOTIDE SEQUENCE [LARGE SCALE GENOMIC DNA]</scope>
    <source>
        <strain evidence="2 3">SRW20</strain>
    </source>
</reference>
<feature type="region of interest" description="Disordered" evidence="1">
    <location>
        <begin position="1"/>
        <end position="29"/>
    </location>
</feature>
<dbReference type="EMBL" id="NHYE01001258">
    <property type="protein sequence ID" value="PPQ97406.1"/>
    <property type="molecule type" value="Genomic_DNA"/>
</dbReference>
<accession>A0A409Y2Y4</accession>
<dbReference type="InParanoid" id="A0A409Y2Y4"/>
<comment type="caution">
    <text evidence="2">The sequence shown here is derived from an EMBL/GenBank/DDBJ whole genome shotgun (WGS) entry which is preliminary data.</text>
</comment>
<keyword evidence="3" id="KW-1185">Reference proteome</keyword>
<dbReference type="OrthoDB" id="3266461at2759"/>
<evidence type="ECO:0000313" key="2">
    <source>
        <dbReference type="EMBL" id="PPQ97406.1"/>
    </source>
</evidence>
<dbReference type="AlphaFoldDB" id="A0A409Y2Y4"/>
<name>A0A409Y2Y4_9AGAR</name>
<evidence type="ECO:0000313" key="3">
    <source>
        <dbReference type="Proteomes" id="UP000284706"/>
    </source>
</evidence>